<protein>
    <submittedName>
        <fullName evidence="5">AsnC family transcriptional regulator</fullName>
    </submittedName>
</protein>
<dbReference type="Proteomes" id="UP000665020">
    <property type="component" value="Chromosome"/>
</dbReference>
<dbReference type="RefSeq" id="WP_125987589.1">
    <property type="nucleotide sequence ID" value="NZ_CP046640.1"/>
</dbReference>
<evidence type="ECO:0000256" key="2">
    <source>
        <dbReference type="ARBA" id="ARBA00023125"/>
    </source>
</evidence>
<dbReference type="InterPro" id="IPR019888">
    <property type="entry name" value="Tscrpt_reg_AsnC-like"/>
</dbReference>
<dbReference type="KEGG" id="ifn:GM661_01785"/>
<dbReference type="GO" id="GO:0043565">
    <property type="term" value="F:sequence-specific DNA binding"/>
    <property type="evidence" value="ECO:0007669"/>
    <property type="project" value="InterPro"/>
</dbReference>
<dbReference type="Pfam" id="PF01037">
    <property type="entry name" value="AsnC_trans_reg"/>
    <property type="match status" value="1"/>
</dbReference>
<dbReference type="SUPFAM" id="SSF46785">
    <property type="entry name" value="Winged helix' DNA-binding domain"/>
    <property type="match status" value="1"/>
</dbReference>
<gene>
    <name evidence="5" type="ORF">GM661_01785</name>
</gene>
<dbReference type="PANTHER" id="PTHR30154">
    <property type="entry name" value="LEUCINE-RESPONSIVE REGULATORY PROTEIN"/>
    <property type="match status" value="1"/>
</dbReference>
<keyword evidence="3" id="KW-0804">Transcription</keyword>
<dbReference type="GO" id="GO:0005829">
    <property type="term" value="C:cytosol"/>
    <property type="evidence" value="ECO:0007669"/>
    <property type="project" value="TreeGrafter"/>
</dbReference>
<dbReference type="Gene3D" id="1.10.10.10">
    <property type="entry name" value="Winged helix-like DNA-binding domain superfamily/Winged helix DNA-binding domain"/>
    <property type="match status" value="1"/>
</dbReference>
<dbReference type="InterPro" id="IPR036390">
    <property type="entry name" value="WH_DNA-bd_sf"/>
</dbReference>
<dbReference type="InterPro" id="IPR019887">
    <property type="entry name" value="Tscrpt_reg_AsnC/Lrp_C"/>
</dbReference>
<name>A0A8A7K4X4_9FIRM</name>
<evidence type="ECO:0000313" key="6">
    <source>
        <dbReference type="Proteomes" id="UP000665020"/>
    </source>
</evidence>
<dbReference type="Pfam" id="PF13404">
    <property type="entry name" value="HTH_AsnC-type"/>
    <property type="match status" value="1"/>
</dbReference>
<keyword evidence="1" id="KW-0805">Transcription regulation</keyword>
<evidence type="ECO:0000256" key="3">
    <source>
        <dbReference type="ARBA" id="ARBA00023163"/>
    </source>
</evidence>
<dbReference type="PRINTS" id="PR00033">
    <property type="entry name" value="HTHASNC"/>
</dbReference>
<dbReference type="PROSITE" id="PS50956">
    <property type="entry name" value="HTH_ASNC_2"/>
    <property type="match status" value="1"/>
</dbReference>
<evidence type="ECO:0000259" key="4">
    <source>
        <dbReference type="PROSITE" id="PS50956"/>
    </source>
</evidence>
<reference evidence="5" key="1">
    <citation type="submission" date="2019-12" db="EMBL/GenBank/DDBJ databases">
        <authorList>
            <person name="zhang j."/>
            <person name="sun C.M."/>
        </authorList>
    </citation>
    <scope>NUCLEOTIDE SEQUENCE</scope>
    <source>
        <strain evidence="5">NS-1</strain>
    </source>
</reference>
<organism evidence="5 6">
    <name type="scientific">Iocasia fonsfrigidae</name>
    <dbReference type="NCBI Taxonomy" id="2682810"/>
    <lineage>
        <taxon>Bacteria</taxon>
        <taxon>Bacillati</taxon>
        <taxon>Bacillota</taxon>
        <taxon>Clostridia</taxon>
        <taxon>Halanaerobiales</taxon>
        <taxon>Halanaerobiaceae</taxon>
        <taxon>Iocasia</taxon>
    </lineage>
</organism>
<proteinExistence type="predicted"/>
<sequence length="148" mass="17177">MDELDLKLLEDLSQDSRATYAELGRKYKLSRVCIRERINNLVDQGVIEKFTIAIDAQKLGLKLSVFFDLEVKPESLYKVAEELAEDEAVTNIFLMTGSPTLFVNALLRDHNELENFMREKFYFRDEILRVHSNIMLKNFKSKRGGLCP</sequence>
<dbReference type="InterPro" id="IPR011008">
    <property type="entry name" value="Dimeric_a/b-barrel"/>
</dbReference>
<dbReference type="Gene3D" id="3.30.70.920">
    <property type="match status" value="1"/>
</dbReference>
<dbReference type="InterPro" id="IPR036388">
    <property type="entry name" value="WH-like_DNA-bd_sf"/>
</dbReference>
<dbReference type="AlphaFoldDB" id="A0A8A7K4X4"/>
<feature type="domain" description="HTH asnC-type" evidence="4">
    <location>
        <begin position="1"/>
        <end position="62"/>
    </location>
</feature>
<keyword evidence="6" id="KW-1185">Reference proteome</keyword>
<evidence type="ECO:0000256" key="1">
    <source>
        <dbReference type="ARBA" id="ARBA00023015"/>
    </source>
</evidence>
<dbReference type="GO" id="GO:0043200">
    <property type="term" value="P:response to amino acid"/>
    <property type="evidence" value="ECO:0007669"/>
    <property type="project" value="TreeGrafter"/>
</dbReference>
<evidence type="ECO:0000313" key="5">
    <source>
        <dbReference type="EMBL" id="QTL96793.1"/>
    </source>
</evidence>
<dbReference type="PANTHER" id="PTHR30154:SF34">
    <property type="entry name" value="TRANSCRIPTIONAL REGULATOR AZLB"/>
    <property type="match status" value="1"/>
</dbReference>
<dbReference type="SUPFAM" id="SSF54909">
    <property type="entry name" value="Dimeric alpha+beta barrel"/>
    <property type="match status" value="1"/>
</dbReference>
<dbReference type="EMBL" id="CP046640">
    <property type="protein sequence ID" value="QTL96793.1"/>
    <property type="molecule type" value="Genomic_DNA"/>
</dbReference>
<accession>A0A8A7K4X4</accession>
<dbReference type="InterPro" id="IPR000485">
    <property type="entry name" value="AsnC-type_HTH_dom"/>
</dbReference>
<keyword evidence="2" id="KW-0238">DNA-binding</keyword>
<dbReference type="SMART" id="SM00344">
    <property type="entry name" value="HTH_ASNC"/>
    <property type="match status" value="1"/>
</dbReference>